<evidence type="ECO:0000313" key="4">
    <source>
        <dbReference type="Proteomes" id="UP001633002"/>
    </source>
</evidence>
<evidence type="ECO:0000256" key="1">
    <source>
        <dbReference type="SAM" id="MobiDB-lite"/>
    </source>
</evidence>
<dbReference type="Proteomes" id="UP001633002">
    <property type="component" value="Unassembled WGS sequence"/>
</dbReference>
<reference evidence="3 4" key="1">
    <citation type="submission" date="2024-09" db="EMBL/GenBank/DDBJ databases">
        <title>Chromosome-scale assembly of Riccia sorocarpa.</title>
        <authorList>
            <person name="Paukszto L."/>
        </authorList>
    </citation>
    <scope>NUCLEOTIDE SEQUENCE [LARGE SCALE GENOMIC DNA]</scope>
    <source>
        <strain evidence="3">LP-2024</strain>
        <tissue evidence="3">Aerial parts of the thallus</tissue>
    </source>
</reference>
<name>A0ABD3H2X1_9MARC</name>
<dbReference type="PROSITE" id="PS50800">
    <property type="entry name" value="SAP"/>
    <property type="match status" value="1"/>
</dbReference>
<comment type="caution">
    <text evidence="3">The sequence shown here is derived from an EMBL/GenBank/DDBJ whole genome shotgun (WGS) entry which is preliminary data.</text>
</comment>
<dbReference type="PANTHER" id="PTHR31751:SF7">
    <property type="entry name" value="THAP-TYPE DOMAIN-CONTAINING PROTEIN"/>
    <property type="match status" value="1"/>
</dbReference>
<organism evidence="3 4">
    <name type="scientific">Riccia sorocarpa</name>
    <dbReference type="NCBI Taxonomy" id="122646"/>
    <lineage>
        <taxon>Eukaryota</taxon>
        <taxon>Viridiplantae</taxon>
        <taxon>Streptophyta</taxon>
        <taxon>Embryophyta</taxon>
        <taxon>Marchantiophyta</taxon>
        <taxon>Marchantiopsida</taxon>
        <taxon>Marchantiidae</taxon>
        <taxon>Marchantiales</taxon>
        <taxon>Ricciaceae</taxon>
        <taxon>Riccia</taxon>
    </lineage>
</organism>
<feature type="compositionally biased region" description="Basic and acidic residues" evidence="1">
    <location>
        <begin position="9"/>
        <end position="20"/>
    </location>
</feature>
<feature type="region of interest" description="Disordered" evidence="1">
    <location>
        <begin position="88"/>
        <end position="113"/>
    </location>
</feature>
<dbReference type="InterPro" id="IPR003034">
    <property type="entry name" value="SAP_dom"/>
</dbReference>
<dbReference type="AlphaFoldDB" id="A0ABD3H2X1"/>
<evidence type="ECO:0000313" key="3">
    <source>
        <dbReference type="EMBL" id="KAL3685848.1"/>
    </source>
</evidence>
<accession>A0ABD3H2X1</accession>
<feature type="region of interest" description="Disordered" evidence="1">
    <location>
        <begin position="1"/>
        <end position="20"/>
    </location>
</feature>
<proteinExistence type="predicted"/>
<protein>
    <recommendedName>
        <fullName evidence="2">SAP domain-containing protein</fullName>
    </recommendedName>
</protein>
<feature type="domain" description="SAP" evidence="2">
    <location>
        <begin position="383"/>
        <end position="417"/>
    </location>
</feature>
<dbReference type="EMBL" id="JBJQOH010000006">
    <property type="protein sequence ID" value="KAL3685848.1"/>
    <property type="molecule type" value="Genomic_DNA"/>
</dbReference>
<dbReference type="PANTHER" id="PTHR31751">
    <property type="entry name" value="SI:CH211-108C17.2-RELATED-RELATED"/>
    <property type="match status" value="1"/>
</dbReference>
<sequence>MTRPPRPKYPSDSRNYHEIRKPGHAHTVRLPEELLEKYTALKIALGPKKSHADVIHFLWEAAEPAISSIMGETEDCVVLDWTEELPNCSVPMQQDPDGGMDDKTMSNPDESECDDDITLETGDVAPDSEDDKTELSCCIDSQAQSNVEATVAFYPDASYAFWSKWKVLEFFHKFPVYCPAKDCGLRIREPKISEFQHTWSLQLRCPVDHNFSFLSGDLEKDHGIPDDSGWISPALEAWEESKSKLQQELLTSGKVLVLYVDCRFDRSRSGYHGMLPVINIEDDRVIEMITLTRKQTGSSWKFETAALEQALKNLAEKGLNIEEVVHDDNAQVDSILAAHNIMSSRDLWHKCQNIMCKFKEVLQDKRRSPHEGSVDGATTIAQVAVFSMQQLRDFCKENKMLMSGNKLQLVQRVSMFLKLPEAGATTELQRQRPFKYPELQQHDLAYKLKSWIYTCSKNAAARRDVTAETLTIDVQNAADHWAGNHTVYRTLPGTRKCVVENWDSGRDSKYAEGGETHIAVRDFLKKYLTIKKMKFYVRARENFISETFHTKKVFG</sequence>
<evidence type="ECO:0000259" key="2">
    <source>
        <dbReference type="PROSITE" id="PS50800"/>
    </source>
</evidence>
<keyword evidence="4" id="KW-1185">Reference proteome</keyword>
<gene>
    <name evidence="3" type="ORF">R1sor_003870</name>
</gene>